<dbReference type="EMBL" id="CP002345">
    <property type="protein sequence ID" value="ADQ80413.1"/>
    <property type="molecule type" value="Genomic_DNA"/>
</dbReference>
<name>E4T6R9_PALPW</name>
<dbReference type="KEGG" id="ppn:Palpr_2277"/>
<evidence type="ECO:0000313" key="3">
    <source>
        <dbReference type="EMBL" id="ADQ80413.1"/>
    </source>
</evidence>
<keyword evidence="4" id="KW-1185">Reference proteome</keyword>
<dbReference type="PANTHER" id="PTHR33515">
    <property type="entry name" value="RIBOSOME-BINDING FACTOR A, CHLOROPLASTIC-RELATED"/>
    <property type="match status" value="1"/>
</dbReference>
<dbReference type="eggNOG" id="COG0858">
    <property type="taxonomic scope" value="Bacteria"/>
</dbReference>
<evidence type="ECO:0000313" key="4">
    <source>
        <dbReference type="Proteomes" id="UP000008718"/>
    </source>
</evidence>
<keyword evidence="2" id="KW-0963">Cytoplasm</keyword>
<evidence type="ECO:0000256" key="1">
    <source>
        <dbReference type="ARBA" id="ARBA00022517"/>
    </source>
</evidence>
<gene>
    <name evidence="2" type="primary">rbfA</name>
    <name evidence="3" type="ordered locus">Palpr_2277</name>
</gene>
<protein>
    <recommendedName>
        <fullName evidence="2">Ribosome-binding factor A</fullName>
    </recommendedName>
</protein>
<dbReference type="Pfam" id="PF02033">
    <property type="entry name" value="RBFA"/>
    <property type="match status" value="1"/>
</dbReference>
<keyword evidence="1 2" id="KW-0690">Ribosome biogenesis</keyword>
<dbReference type="GO" id="GO:0030490">
    <property type="term" value="P:maturation of SSU-rRNA"/>
    <property type="evidence" value="ECO:0007669"/>
    <property type="project" value="UniProtKB-UniRule"/>
</dbReference>
<dbReference type="NCBIfam" id="TIGR00082">
    <property type="entry name" value="rbfA"/>
    <property type="match status" value="1"/>
</dbReference>
<comment type="function">
    <text evidence="2">One of several proteins that assist in the late maturation steps of the functional core of the 30S ribosomal subunit. Associates with free 30S ribosomal subunits (but not with 30S subunits that are part of 70S ribosomes or polysomes). Required for efficient processing of 16S rRNA. May interact with the 5'-terminal helix region of 16S rRNA.</text>
</comment>
<sequence length="121" mass="13907">METTRQQKISRMLQKELGEIFLLYARELQGTLITVTAVRVSPDLGIARTHLSIFPSDRSAAVLAKVQDDSRAIRFDLGKRVRHQLRIVPELFFHVDDSLDYLENIDNLLKSDPFSPLNEEK</sequence>
<dbReference type="InterPro" id="IPR000238">
    <property type="entry name" value="RbfA"/>
</dbReference>
<dbReference type="InterPro" id="IPR023799">
    <property type="entry name" value="RbfA_dom_sf"/>
</dbReference>
<dbReference type="HOGENOM" id="CLU_089475_4_1_10"/>
<reference key="1">
    <citation type="submission" date="2010-11" db="EMBL/GenBank/DDBJ databases">
        <title>The complete genome of Paludibacter propionicigenes DSM 17365.</title>
        <authorList>
            <consortium name="US DOE Joint Genome Institute (JGI-PGF)"/>
            <person name="Lucas S."/>
            <person name="Copeland A."/>
            <person name="Lapidus A."/>
            <person name="Bruce D."/>
            <person name="Goodwin L."/>
            <person name="Pitluck S."/>
            <person name="Kyrpides N."/>
            <person name="Mavromatis K."/>
            <person name="Ivanova N."/>
            <person name="Munk A.C."/>
            <person name="Brettin T."/>
            <person name="Detter J.C."/>
            <person name="Han C."/>
            <person name="Tapia R."/>
            <person name="Land M."/>
            <person name="Hauser L."/>
            <person name="Markowitz V."/>
            <person name="Cheng J.-F."/>
            <person name="Hugenholtz P."/>
            <person name="Woyke T."/>
            <person name="Wu D."/>
            <person name="Gronow S."/>
            <person name="Wellnitz S."/>
            <person name="Brambilla E."/>
            <person name="Klenk H.-P."/>
            <person name="Eisen J.A."/>
        </authorList>
    </citation>
    <scope>NUCLEOTIDE SEQUENCE</scope>
    <source>
        <strain>WB4</strain>
    </source>
</reference>
<comment type="subcellular location">
    <subcellularLocation>
        <location evidence="2">Cytoplasm</location>
    </subcellularLocation>
</comment>
<dbReference type="Gene3D" id="3.30.300.20">
    <property type="match status" value="1"/>
</dbReference>
<evidence type="ECO:0000256" key="2">
    <source>
        <dbReference type="HAMAP-Rule" id="MF_00003"/>
    </source>
</evidence>
<proteinExistence type="inferred from homology"/>
<comment type="similarity">
    <text evidence="2">Belongs to the RbfA family.</text>
</comment>
<dbReference type="PANTHER" id="PTHR33515:SF1">
    <property type="entry name" value="RIBOSOME-BINDING FACTOR A, CHLOROPLASTIC-RELATED"/>
    <property type="match status" value="1"/>
</dbReference>
<dbReference type="STRING" id="694427.Palpr_2277"/>
<dbReference type="HAMAP" id="MF_00003">
    <property type="entry name" value="RbfA"/>
    <property type="match status" value="1"/>
</dbReference>
<comment type="subunit">
    <text evidence="2">Monomer. Binds 30S ribosomal subunits, but not 50S ribosomal subunits or 70S ribosomes.</text>
</comment>
<dbReference type="InterPro" id="IPR015946">
    <property type="entry name" value="KH_dom-like_a/b"/>
</dbReference>
<reference evidence="3 4" key="2">
    <citation type="journal article" date="2011" name="Stand. Genomic Sci.">
        <title>Complete genome sequence of Paludibacter propionicigenes type strain (WB4).</title>
        <authorList>
            <person name="Gronow S."/>
            <person name="Munk C."/>
            <person name="Lapidus A."/>
            <person name="Nolan M."/>
            <person name="Lucas S."/>
            <person name="Hammon N."/>
            <person name="Deshpande S."/>
            <person name="Cheng J.F."/>
            <person name="Tapia R."/>
            <person name="Han C."/>
            <person name="Goodwin L."/>
            <person name="Pitluck S."/>
            <person name="Liolios K."/>
            <person name="Ivanova N."/>
            <person name="Mavromatis K."/>
            <person name="Mikhailova N."/>
            <person name="Pati A."/>
            <person name="Chen A."/>
            <person name="Palaniappan K."/>
            <person name="Land M."/>
            <person name="Hauser L."/>
            <person name="Chang Y.J."/>
            <person name="Jeffries C.D."/>
            <person name="Brambilla E."/>
            <person name="Rohde M."/>
            <person name="Goker M."/>
            <person name="Detter J.C."/>
            <person name="Woyke T."/>
            <person name="Bristow J."/>
            <person name="Eisen J.A."/>
            <person name="Markowitz V."/>
            <person name="Hugenholtz P."/>
            <person name="Kyrpides N.C."/>
            <person name="Klenk H.P."/>
        </authorList>
    </citation>
    <scope>NUCLEOTIDE SEQUENCE [LARGE SCALE GENOMIC DNA]</scope>
    <source>
        <strain evidence="4">DSM 17365 / JCM 13257 / WB4</strain>
    </source>
</reference>
<organism evidence="3 4">
    <name type="scientific">Paludibacter propionicigenes (strain DSM 17365 / JCM 13257 / WB4)</name>
    <dbReference type="NCBI Taxonomy" id="694427"/>
    <lineage>
        <taxon>Bacteria</taxon>
        <taxon>Pseudomonadati</taxon>
        <taxon>Bacteroidota</taxon>
        <taxon>Bacteroidia</taxon>
        <taxon>Bacteroidales</taxon>
        <taxon>Paludibacteraceae</taxon>
        <taxon>Paludibacter</taxon>
    </lineage>
</organism>
<dbReference type="RefSeq" id="WP_013445782.1">
    <property type="nucleotide sequence ID" value="NC_014734.1"/>
</dbReference>
<dbReference type="Proteomes" id="UP000008718">
    <property type="component" value="Chromosome"/>
</dbReference>
<dbReference type="GO" id="GO:0005829">
    <property type="term" value="C:cytosol"/>
    <property type="evidence" value="ECO:0007669"/>
    <property type="project" value="TreeGrafter"/>
</dbReference>
<dbReference type="SUPFAM" id="SSF89919">
    <property type="entry name" value="Ribosome-binding factor A, RbfA"/>
    <property type="match status" value="1"/>
</dbReference>
<dbReference type="GO" id="GO:0043024">
    <property type="term" value="F:ribosomal small subunit binding"/>
    <property type="evidence" value="ECO:0007669"/>
    <property type="project" value="TreeGrafter"/>
</dbReference>
<dbReference type="AlphaFoldDB" id="E4T6R9"/>
<dbReference type="OrthoDB" id="9811910at2"/>
<accession>E4T6R9</accession>